<protein>
    <submittedName>
        <fullName evidence="1">mRNA interferase RelE/StbE</fullName>
    </submittedName>
</protein>
<dbReference type="EMBL" id="JAUSQZ010000001">
    <property type="protein sequence ID" value="MDP9826226.1"/>
    <property type="molecule type" value="Genomic_DNA"/>
</dbReference>
<dbReference type="Proteomes" id="UP001235712">
    <property type="component" value="Unassembled WGS sequence"/>
</dbReference>
<evidence type="ECO:0000313" key="1">
    <source>
        <dbReference type="EMBL" id="MDP9826226.1"/>
    </source>
</evidence>
<name>A0ABT9P0M4_9ACTN</name>
<gene>
    <name evidence="1" type="ORF">J2S57_001975</name>
</gene>
<accession>A0ABT9P0M4</accession>
<dbReference type="InterPro" id="IPR035093">
    <property type="entry name" value="RelE/ParE_toxin_dom_sf"/>
</dbReference>
<comment type="caution">
    <text evidence="1">The sequence shown here is derived from an EMBL/GenBank/DDBJ whole genome shotgun (WGS) entry which is preliminary data.</text>
</comment>
<keyword evidence="2" id="KW-1185">Reference proteome</keyword>
<dbReference type="SUPFAM" id="SSF143011">
    <property type="entry name" value="RelE-like"/>
    <property type="match status" value="1"/>
</dbReference>
<reference evidence="1 2" key="1">
    <citation type="submission" date="2023-07" db="EMBL/GenBank/DDBJ databases">
        <title>Sequencing the genomes of 1000 actinobacteria strains.</title>
        <authorList>
            <person name="Klenk H.-P."/>
        </authorList>
    </citation>
    <scope>NUCLEOTIDE SEQUENCE [LARGE SCALE GENOMIC DNA]</scope>
    <source>
        <strain evidence="1 2">DSM 44388</strain>
    </source>
</reference>
<dbReference type="Gene3D" id="3.30.2310.20">
    <property type="entry name" value="RelE-like"/>
    <property type="match status" value="1"/>
</dbReference>
<dbReference type="RefSeq" id="WP_307240821.1">
    <property type="nucleotide sequence ID" value="NZ_JAUSQZ010000001.1"/>
</dbReference>
<evidence type="ECO:0000313" key="2">
    <source>
        <dbReference type="Proteomes" id="UP001235712"/>
    </source>
</evidence>
<sequence>MTFEVTYDARALDQASAFLADDQEGLSQVMDAIDALIDGPRPADSFPFGSPDLRRIRIGRYRVVHEIKGETISVGHIARTPAKP</sequence>
<proteinExistence type="predicted"/>
<organism evidence="1 2">
    <name type="scientific">Kineosporia succinea</name>
    <dbReference type="NCBI Taxonomy" id="84632"/>
    <lineage>
        <taxon>Bacteria</taxon>
        <taxon>Bacillati</taxon>
        <taxon>Actinomycetota</taxon>
        <taxon>Actinomycetes</taxon>
        <taxon>Kineosporiales</taxon>
        <taxon>Kineosporiaceae</taxon>
        <taxon>Kineosporia</taxon>
    </lineage>
</organism>